<reference evidence="4" key="1">
    <citation type="journal article" date="2010" name="Mol. Biosyst.">
        <title>Complete genome sequence and comparative analysis of Shewanella violacea, a psychrophilic and piezophilic bacterium from deep sea floor sediments.</title>
        <authorList>
            <person name="Aono E."/>
            <person name="Baba T."/>
            <person name="Ara T."/>
            <person name="Nishi T."/>
            <person name="Nakamichi T."/>
            <person name="Inamoto E."/>
            <person name="Toyonaga H."/>
            <person name="Hasegawa M."/>
            <person name="Takai Y."/>
            <person name="Okumura Y."/>
            <person name="Baba M."/>
            <person name="Tomita M."/>
            <person name="Kato C."/>
            <person name="Oshima T."/>
            <person name="Nakasone K."/>
            <person name="Mori H."/>
        </authorList>
    </citation>
    <scope>NUCLEOTIDE SEQUENCE [LARGE SCALE GENOMIC DNA]</scope>
    <source>
        <strain evidence="4">JCM 10179 / CIP 106290 / LMG 19151 / DSS12</strain>
    </source>
</reference>
<dbReference type="AlphaFoldDB" id="D4ZC60"/>
<dbReference type="InterPro" id="IPR036623">
    <property type="entry name" value="Hemimethylated_DNA-bd_sf"/>
</dbReference>
<dbReference type="PANTHER" id="PTHR48439:SF1">
    <property type="entry name" value="HEMIMETHYLATED DNA-BINDING DOMAIN-CONTAINING PROTEIN"/>
    <property type="match status" value="1"/>
</dbReference>
<dbReference type="Gene3D" id="2.30.30.390">
    <property type="entry name" value="Hemimethylated DNA-binding domain"/>
    <property type="match status" value="1"/>
</dbReference>
<dbReference type="GO" id="GO:0003677">
    <property type="term" value="F:DNA binding"/>
    <property type="evidence" value="ECO:0007669"/>
    <property type="project" value="UniProtKB-UniRule"/>
</dbReference>
<accession>D4ZC60</accession>
<organism evidence="3 4">
    <name type="scientific">Shewanella violacea (strain JCM 10179 / CIP 106290 / LMG 19151 / DSS12)</name>
    <dbReference type="NCBI Taxonomy" id="637905"/>
    <lineage>
        <taxon>Bacteria</taxon>
        <taxon>Pseudomonadati</taxon>
        <taxon>Pseudomonadota</taxon>
        <taxon>Gammaproteobacteria</taxon>
        <taxon>Alteromonadales</taxon>
        <taxon>Shewanellaceae</taxon>
        <taxon>Shewanella</taxon>
    </lineage>
</organism>
<dbReference type="STRING" id="637905.SVI_3634"/>
<gene>
    <name evidence="3" type="ordered locus">SVI_3634</name>
</gene>
<dbReference type="RefSeq" id="WP_013052898.1">
    <property type="nucleotide sequence ID" value="NC_014012.1"/>
</dbReference>
<dbReference type="SMART" id="SM00992">
    <property type="entry name" value="YccV-like"/>
    <property type="match status" value="1"/>
</dbReference>
<dbReference type="HOGENOM" id="CLU_123865_0_1_6"/>
<evidence type="ECO:0000259" key="2">
    <source>
        <dbReference type="SMART" id="SM00992"/>
    </source>
</evidence>
<keyword evidence="4" id="KW-1185">Reference proteome</keyword>
<dbReference type="InterPro" id="IPR011722">
    <property type="entry name" value="Hemimethylated_DNA-bd_dom"/>
</dbReference>
<dbReference type="PANTHER" id="PTHR48439">
    <property type="entry name" value="HEMIMETHYLATED DNA-BINDING DOMAIN-CONTAINING PROTEIN"/>
    <property type="match status" value="1"/>
</dbReference>
<dbReference type="Pfam" id="PF08755">
    <property type="entry name" value="YccV-like"/>
    <property type="match status" value="1"/>
</dbReference>
<proteinExistence type="predicted"/>
<feature type="domain" description="Hemimethylated DNA-binding" evidence="2">
    <location>
        <begin position="12"/>
        <end position="108"/>
    </location>
</feature>
<dbReference type="SUPFAM" id="SSF141255">
    <property type="entry name" value="YccV-like"/>
    <property type="match status" value="1"/>
</dbReference>
<evidence type="ECO:0000313" key="3">
    <source>
        <dbReference type="EMBL" id="BAJ03605.1"/>
    </source>
</evidence>
<sequence>MIKGAKLAQVAKAKYSIGELIHHRLFGYRGVILDVDADFQLSPEWYEMVARSRPAKDKPWYHVLVDQASHSTYVAEQNLEADLSGEKINNPMMNDYFTELRGGHYITDRKAN</sequence>
<dbReference type="InterPro" id="IPR053189">
    <property type="entry name" value="Clp_protease_adapter_ClpF"/>
</dbReference>
<dbReference type="NCBIfam" id="TIGR02097">
    <property type="entry name" value="yccV"/>
    <property type="match status" value="1"/>
</dbReference>
<dbReference type="EMBL" id="AP011177">
    <property type="protein sequence ID" value="BAJ03605.1"/>
    <property type="molecule type" value="Genomic_DNA"/>
</dbReference>
<dbReference type="KEGG" id="svo:SVI_3634"/>
<name>D4ZC60_SHEVD</name>
<evidence type="ECO:0000313" key="4">
    <source>
        <dbReference type="Proteomes" id="UP000002350"/>
    </source>
</evidence>
<evidence type="ECO:0000256" key="1">
    <source>
        <dbReference type="NCBIfam" id="TIGR02097"/>
    </source>
</evidence>
<protein>
    <recommendedName>
        <fullName evidence="1">Heat shock protein HspQ</fullName>
    </recommendedName>
</protein>
<dbReference type="OrthoDB" id="9806050at2"/>
<dbReference type="Proteomes" id="UP000002350">
    <property type="component" value="Chromosome"/>
</dbReference>
<dbReference type="eggNOG" id="COG3785">
    <property type="taxonomic scope" value="Bacteria"/>
</dbReference>